<organism evidence="3 4">
    <name type="scientific">Crenichthys baileyi</name>
    <name type="common">White River springfish</name>
    <dbReference type="NCBI Taxonomy" id="28760"/>
    <lineage>
        <taxon>Eukaryota</taxon>
        <taxon>Metazoa</taxon>
        <taxon>Chordata</taxon>
        <taxon>Craniata</taxon>
        <taxon>Vertebrata</taxon>
        <taxon>Euteleostomi</taxon>
        <taxon>Actinopterygii</taxon>
        <taxon>Neopterygii</taxon>
        <taxon>Teleostei</taxon>
        <taxon>Neoteleostei</taxon>
        <taxon>Acanthomorphata</taxon>
        <taxon>Ovalentaria</taxon>
        <taxon>Atherinomorphae</taxon>
        <taxon>Cyprinodontiformes</taxon>
        <taxon>Goodeidae</taxon>
        <taxon>Crenichthys</taxon>
    </lineage>
</organism>
<name>A0AAV9RFW4_9TELE</name>
<keyword evidence="4" id="KW-1185">Reference proteome</keyword>
<dbReference type="AlphaFoldDB" id="A0AAV9RFW4"/>
<evidence type="ECO:0000256" key="1">
    <source>
        <dbReference type="SAM" id="Coils"/>
    </source>
</evidence>
<comment type="caution">
    <text evidence="3">The sequence shown here is derived from an EMBL/GenBank/DDBJ whole genome shotgun (WGS) entry which is preliminary data.</text>
</comment>
<feature type="coiled-coil region" evidence="1">
    <location>
        <begin position="8"/>
        <end position="35"/>
    </location>
</feature>
<accession>A0AAV9RFW4</accession>
<evidence type="ECO:0000313" key="4">
    <source>
        <dbReference type="Proteomes" id="UP001311232"/>
    </source>
</evidence>
<evidence type="ECO:0000256" key="2">
    <source>
        <dbReference type="SAM" id="MobiDB-lite"/>
    </source>
</evidence>
<keyword evidence="1" id="KW-0175">Coiled coil</keyword>
<evidence type="ECO:0000313" key="3">
    <source>
        <dbReference type="EMBL" id="KAK5607898.1"/>
    </source>
</evidence>
<dbReference type="EMBL" id="JAHHUM010001909">
    <property type="protein sequence ID" value="KAK5607898.1"/>
    <property type="molecule type" value="Genomic_DNA"/>
</dbReference>
<protein>
    <submittedName>
        <fullName evidence="3">Uncharacterized protein</fullName>
    </submittedName>
</protein>
<feature type="region of interest" description="Disordered" evidence="2">
    <location>
        <begin position="59"/>
        <end position="104"/>
    </location>
</feature>
<dbReference type="Proteomes" id="UP001311232">
    <property type="component" value="Unassembled WGS sequence"/>
</dbReference>
<sequence length="104" mass="11715">MTEGSSQHQDQADLALELLRRIQQHEEEARAMFREDIEILSSPLLVEEIEETLRGSKLLLAPPGYRPGQNCSSLPSRGKPPASRQGHQHLQPVHQAVVERMQSN</sequence>
<proteinExistence type="predicted"/>
<gene>
    <name evidence="3" type="ORF">CRENBAI_009020</name>
</gene>
<reference evidence="3 4" key="1">
    <citation type="submission" date="2021-06" db="EMBL/GenBank/DDBJ databases">
        <authorList>
            <person name="Palmer J.M."/>
        </authorList>
    </citation>
    <scope>NUCLEOTIDE SEQUENCE [LARGE SCALE GENOMIC DNA]</scope>
    <source>
        <strain evidence="3 4">MEX-2019</strain>
        <tissue evidence="3">Muscle</tissue>
    </source>
</reference>